<keyword evidence="1" id="KW-1133">Transmembrane helix</keyword>
<gene>
    <name evidence="3" type="ORF">JAV76_12420</name>
</gene>
<evidence type="ECO:0000313" key="3">
    <source>
        <dbReference type="EMBL" id="MBI9115818.1"/>
    </source>
</evidence>
<comment type="caution">
    <text evidence="3">The sequence shown here is derived from an EMBL/GenBank/DDBJ whole genome shotgun (WGS) entry which is preliminary data.</text>
</comment>
<keyword evidence="4" id="KW-1185">Reference proteome</keyword>
<keyword evidence="1" id="KW-0472">Membrane</keyword>
<dbReference type="EMBL" id="JAEINH010000011">
    <property type="protein sequence ID" value="MBI9115818.1"/>
    <property type="molecule type" value="Genomic_DNA"/>
</dbReference>
<reference evidence="3" key="1">
    <citation type="submission" date="2020-12" db="EMBL/GenBank/DDBJ databases">
        <title>Sanguibacter suaedae sp. nov., isolated from Suaeda aralocaspica.</title>
        <authorList>
            <person name="Ma Q."/>
        </authorList>
    </citation>
    <scope>NUCLEOTIDE SEQUENCE</scope>
    <source>
        <strain evidence="3">YZGR15</strain>
    </source>
</reference>
<dbReference type="Pfam" id="PF20059">
    <property type="entry name" value="DUF6458"/>
    <property type="match status" value="1"/>
</dbReference>
<evidence type="ECO:0000259" key="2">
    <source>
        <dbReference type="Pfam" id="PF20059"/>
    </source>
</evidence>
<feature type="transmembrane region" description="Helical" evidence="1">
    <location>
        <begin position="31"/>
        <end position="50"/>
    </location>
</feature>
<dbReference type="AlphaFoldDB" id="A0A934I5W5"/>
<evidence type="ECO:0000256" key="1">
    <source>
        <dbReference type="SAM" id="Phobius"/>
    </source>
</evidence>
<organism evidence="3 4">
    <name type="scientific">Sanguibacter suaedae</name>
    <dbReference type="NCBI Taxonomy" id="2795737"/>
    <lineage>
        <taxon>Bacteria</taxon>
        <taxon>Bacillati</taxon>
        <taxon>Actinomycetota</taxon>
        <taxon>Actinomycetes</taxon>
        <taxon>Micrococcales</taxon>
        <taxon>Sanguibacteraceae</taxon>
        <taxon>Sanguibacter</taxon>
    </lineage>
</organism>
<feature type="domain" description="DUF6458" evidence="2">
    <location>
        <begin position="1"/>
        <end position="67"/>
    </location>
</feature>
<name>A0A934I5W5_9MICO</name>
<proteinExistence type="predicted"/>
<dbReference type="Proteomes" id="UP000602087">
    <property type="component" value="Unassembled WGS sequence"/>
</dbReference>
<evidence type="ECO:0000313" key="4">
    <source>
        <dbReference type="Proteomes" id="UP000602087"/>
    </source>
</evidence>
<dbReference type="RefSeq" id="WP_198734389.1">
    <property type="nucleotide sequence ID" value="NZ_JAEINH010000011.1"/>
</dbReference>
<sequence length="73" mass="7847">MGFGIGIFLIVVGAILAFAVRDSIDVVNLEMIGYICLGAGVLALIIAVAMNAQRSHTTHREVVERRDDRLPPA</sequence>
<accession>A0A934I5W5</accession>
<keyword evidence="1" id="KW-0812">Transmembrane</keyword>
<dbReference type="InterPro" id="IPR045597">
    <property type="entry name" value="DUF6458"/>
</dbReference>
<protein>
    <recommendedName>
        <fullName evidence="2">DUF6458 domain-containing protein</fullName>
    </recommendedName>
</protein>